<dbReference type="Proteomes" id="UP001153069">
    <property type="component" value="Unassembled WGS sequence"/>
</dbReference>
<feature type="compositionally biased region" description="Low complexity" evidence="1">
    <location>
        <begin position="78"/>
        <end position="104"/>
    </location>
</feature>
<keyword evidence="3" id="KW-1185">Reference proteome</keyword>
<proteinExistence type="predicted"/>
<dbReference type="AlphaFoldDB" id="A0A9N8HIU1"/>
<accession>A0A9N8HIU1</accession>
<reference evidence="2" key="1">
    <citation type="submission" date="2020-06" db="EMBL/GenBank/DDBJ databases">
        <authorList>
            <consortium name="Plant Systems Biology data submission"/>
        </authorList>
    </citation>
    <scope>NUCLEOTIDE SEQUENCE</scope>
    <source>
        <strain evidence="2">D6</strain>
    </source>
</reference>
<protein>
    <submittedName>
        <fullName evidence="2">Uncharacterized protein</fullName>
    </submittedName>
</protein>
<evidence type="ECO:0000313" key="2">
    <source>
        <dbReference type="EMBL" id="CAB9512113.1"/>
    </source>
</evidence>
<gene>
    <name evidence="2" type="ORF">SEMRO_519_G159000.1</name>
</gene>
<dbReference type="EMBL" id="CAICTM010000518">
    <property type="protein sequence ID" value="CAB9512113.1"/>
    <property type="molecule type" value="Genomic_DNA"/>
</dbReference>
<name>A0A9N8HIU1_9STRA</name>
<comment type="caution">
    <text evidence="2">The sequence shown here is derived from an EMBL/GenBank/DDBJ whole genome shotgun (WGS) entry which is preliminary data.</text>
</comment>
<evidence type="ECO:0000256" key="1">
    <source>
        <dbReference type="SAM" id="MobiDB-lite"/>
    </source>
</evidence>
<feature type="region of interest" description="Disordered" evidence="1">
    <location>
        <begin position="78"/>
        <end position="107"/>
    </location>
</feature>
<organism evidence="2 3">
    <name type="scientific">Seminavis robusta</name>
    <dbReference type="NCBI Taxonomy" id="568900"/>
    <lineage>
        <taxon>Eukaryota</taxon>
        <taxon>Sar</taxon>
        <taxon>Stramenopiles</taxon>
        <taxon>Ochrophyta</taxon>
        <taxon>Bacillariophyta</taxon>
        <taxon>Bacillariophyceae</taxon>
        <taxon>Bacillariophycidae</taxon>
        <taxon>Naviculales</taxon>
        <taxon>Naviculaceae</taxon>
        <taxon>Seminavis</taxon>
    </lineage>
</organism>
<sequence length="204" mass="22680">MTTVAEEQADWGTILSSFDFFDDGEKLSYAKKFNDEGYDVEMMKLMSFKDFVEQFHMPMKKALKLAVFLKKRDRVEESPPSAAAVSASSSSSSSSSPASSASSAEKALSDLGIDNTAREAARQAVEMFQQQQQQQQARPPAKDFGMTLKGKRPKDSPFNVISTSTWTMMKEPRPCDTTTSKHTEAAFLQTSLSLIVLVKLLWRP</sequence>
<feature type="region of interest" description="Disordered" evidence="1">
    <location>
        <begin position="124"/>
        <end position="160"/>
    </location>
</feature>
<evidence type="ECO:0000313" key="3">
    <source>
        <dbReference type="Proteomes" id="UP001153069"/>
    </source>
</evidence>